<organism evidence="1 2">
    <name type="scientific">Crotalaria pallida</name>
    <name type="common">Smooth rattlebox</name>
    <name type="synonym">Crotalaria striata</name>
    <dbReference type="NCBI Taxonomy" id="3830"/>
    <lineage>
        <taxon>Eukaryota</taxon>
        <taxon>Viridiplantae</taxon>
        <taxon>Streptophyta</taxon>
        <taxon>Embryophyta</taxon>
        <taxon>Tracheophyta</taxon>
        <taxon>Spermatophyta</taxon>
        <taxon>Magnoliopsida</taxon>
        <taxon>eudicotyledons</taxon>
        <taxon>Gunneridae</taxon>
        <taxon>Pentapetalae</taxon>
        <taxon>rosids</taxon>
        <taxon>fabids</taxon>
        <taxon>Fabales</taxon>
        <taxon>Fabaceae</taxon>
        <taxon>Papilionoideae</taxon>
        <taxon>50 kb inversion clade</taxon>
        <taxon>genistoids sensu lato</taxon>
        <taxon>core genistoids</taxon>
        <taxon>Crotalarieae</taxon>
        <taxon>Crotalaria</taxon>
    </lineage>
</organism>
<dbReference type="AlphaFoldDB" id="A0AAN9DZ80"/>
<evidence type="ECO:0000313" key="2">
    <source>
        <dbReference type="Proteomes" id="UP001372338"/>
    </source>
</evidence>
<gene>
    <name evidence="1" type="ORF">RIF29_45449</name>
</gene>
<proteinExistence type="predicted"/>
<evidence type="ECO:0000313" key="1">
    <source>
        <dbReference type="EMBL" id="KAK7236580.1"/>
    </source>
</evidence>
<comment type="caution">
    <text evidence="1">The sequence shown here is derived from an EMBL/GenBank/DDBJ whole genome shotgun (WGS) entry which is preliminary data.</text>
</comment>
<sequence>MPPSWGADRIGVSLGSHRPTVILKLPCLVEKKRTKVRSLAVLFSAANWDRSPARGQYIPKASSSARVSTRMKGRGAVNTVEGIEHRAFRQMLRKDNPGRKQVQLALRRKALKERFIGWFIPVQSEVSQVMELAEVSPYPEILFELSNSVSSESEFNDCKSKSKISCSMKLCL</sequence>
<reference evidence="1 2" key="1">
    <citation type="submission" date="2024-01" db="EMBL/GenBank/DDBJ databases">
        <title>The genomes of 5 underutilized Papilionoideae crops provide insights into root nodulation and disease resistanc.</title>
        <authorList>
            <person name="Yuan L."/>
        </authorList>
    </citation>
    <scope>NUCLEOTIDE SEQUENCE [LARGE SCALE GENOMIC DNA]</scope>
    <source>
        <strain evidence="1">ZHUSHIDOU_FW_LH</strain>
        <tissue evidence="1">Leaf</tissue>
    </source>
</reference>
<dbReference type="EMBL" id="JAYWIO010000036">
    <property type="protein sequence ID" value="KAK7236580.1"/>
    <property type="molecule type" value="Genomic_DNA"/>
</dbReference>
<keyword evidence="2" id="KW-1185">Reference proteome</keyword>
<accession>A0AAN9DZ80</accession>
<protein>
    <submittedName>
        <fullName evidence="1">Uncharacterized protein</fullName>
    </submittedName>
</protein>
<dbReference type="Proteomes" id="UP001372338">
    <property type="component" value="Unassembled WGS sequence"/>
</dbReference>
<name>A0AAN9DZ80_CROPI</name>